<dbReference type="InterPro" id="IPR050129">
    <property type="entry name" value="Zn_alcohol_dh"/>
</dbReference>
<dbReference type="SUPFAM" id="SSF51735">
    <property type="entry name" value="NAD(P)-binding Rossmann-fold domains"/>
    <property type="match status" value="1"/>
</dbReference>
<dbReference type="EMBL" id="NILC01000030">
    <property type="protein sequence ID" value="TWL21904.1"/>
    <property type="molecule type" value="Genomic_DNA"/>
</dbReference>
<dbReference type="RefSeq" id="WP_003180872.1">
    <property type="nucleotide sequence ID" value="NZ_CAMFKN010000008.1"/>
</dbReference>
<evidence type="ECO:0000256" key="1">
    <source>
        <dbReference type="ARBA" id="ARBA00023002"/>
    </source>
</evidence>
<evidence type="ECO:0000313" key="4">
    <source>
        <dbReference type="EMBL" id="TWL21904.1"/>
    </source>
</evidence>
<dbReference type="Gene3D" id="3.90.180.10">
    <property type="entry name" value="Medium-chain alcohol dehydrogenases, catalytic domain"/>
    <property type="match status" value="1"/>
</dbReference>
<comment type="caution">
    <text evidence="4">The sequence shown here is derived from an EMBL/GenBank/DDBJ whole genome shotgun (WGS) entry which is preliminary data.</text>
</comment>
<gene>
    <name evidence="4" type="ORF">CHCC16736_0367</name>
</gene>
<feature type="domain" description="Alcohol dehydrogenase-like C-terminal" evidence="2">
    <location>
        <begin position="170"/>
        <end position="296"/>
    </location>
</feature>
<organism evidence="4 5">
    <name type="scientific">Bacillus licheniformis</name>
    <dbReference type="NCBI Taxonomy" id="1402"/>
    <lineage>
        <taxon>Bacteria</taxon>
        <taxon>Bacillati</taxon>
        <taxon>Bacillota</taxon>
        <taxon>Bacilli</taxon>
        <taxon>Bacillales</taxon>
        <taxon>Bacillaceae</taxon>
        <taxon>Bacillus</taxon>
    </lineage>
</organism>
<accession>A0A415J2I0</accession>
<proteinExistence type="predicted"/>
<dbReference type="SUPFAM" id="SSF50129">
    <property type="entry name" value="GroES-like"/>
    <property type="match status" value="1"/>
</dbReference>
<dbReference type="CDD" id="cd08261">
    <property type="entry name" value="Zn_ADH7"/>
    <property type="match status" value="1"/>
</dbReference>
<dbReference type="PANTHER" id="PTHR43401">
    <property type="entry name" value="L-THREONINE 3-DEHYDROGENASE"/>
    <property type="match status" value="1"/>
</dbReference>
<dbReference type="InterPro" id="IPR036291">
    <property type="entry name" value="NAD(P)-bd_dom_sf"/>
</dbReference>
<evidence type="ECO:0000313" key="5">
    <source>
        <dbReference type="Proteomes" id="UP000435910"/>
    </source>
</evidence>
<dbReference type="InterPro" id="IPR013154">
    <property type="entry name" value="ADH-like_N"/>
</dbReference>
<keyword evidence="1" id="KW-0560">Oxidoreductase</keyword>
<dbReference type="Pfam" id="PF08240">
    <property type="entry name" value="ADH_N"/>
    <property type="match status" value="1"/>
</dbReference>
<dbReference type="GO" id="GO:0016491">
    <property type="term" value="F:oxidoreductase activity"/>
    <property type="evidence" value="ECO:0007669"/>
    <property type="project" value="UniProtKB-KW"/>
</dbReference>
<reference evidence="4 5" key="1">
    <citation type="submission" date="2019-06" db="EMBL/GenBank/DDBJ databases">
        <title>Genome sequence analysis of &gt;100 Bacillus licheniformis strains suggests intrinsic resistance to this species.</title>
        <authorList>
            <person name="Wels M."/>
            <person name="Siezen R.J."/>
            <person name="Johansen E."/>
            <person name="Stuer-Lauridsen B."/>
            <person name="Bjerre K."/>
            <person name="Nielsen B.K.K."/>
        </authorList>
    </citation>
    <scope>NUCLEOTIDE SEQUENCE [LARGE SCALE GENOMIC DNA]</scope>
    <source>
        <strain evidence="4 5">BAC-16736</strain>
    </source>
</reference>
<sequence>MKQIVCEKPYRFKMTDVKMPELKDGEALVRIKRIGICGTDFHAYCGRQPFFSYPRVLGHELSGEIVSIDNSGGTLKPGDQVSIIPYLECGACIACRNGRPNCCVNLNVLGVHTDGGMREYINVPADDLLKTEGLTLSEAAVVECLSIGAHAAERANIKKGETVLVVGAGPIGLSVMKFAKLKGAKVIAMDVRKERLTFSRRWAEADEVVLGGEHAADEIKRLTNGDFPTAVFDATGHPASMNSAYQYAAHGGRLIYVGLVNDHLAMPDPEIHMRELTILSSRNALRRDFETVMKAIMDGGADANRFVNGQMAFHDVVDGFQSALAPETNPVKVLIHL</sequence>
<evidence type="ECO:0000259" key="2">
    <source>
        <dbReference type="Pfam" id="PF00107"/>
    </source>
</evidence>
<dbReference type="Gene3D" id="3.40.50.720">
    <property type="entry name" value="NAD(P)-binding Rossmann-like Domain"/>
    <property type="match status" value="1"/>
</dbReference>
<dbReference type="Pfam" id="PF00107">
    <property type="entry name" value="ADH_zinc_N"/>
    <property type="match status" value="1"/>
</dbReference>
<dbReference type="InterPro" id="IPR011032">
    <property type="entry name" value="GroES-like_sf"/>
</dbReference>
<protein>
    <submittedName>
        <fullName evidence="4">L-galactonate-5-dehydrogenase</fullName>
    </submittedName>
</protein>
<dbReference type="PANTHER" id="PTHR43401:SF3">
    <property type="entry name" value="L-GALACTONATE-5-DEHYDROGENASE"/>
    <property type="match status" value="1"/>
</dbReference>
<feature type="domain" description="Alcohol dehydrogenase-like N-terminal" evidence="3">
    <location>
        <begin position="23"/>
        <end position="131"/>
    </location>
</feature>
<dbReference type="Proteomes" id="UP000435910">
    <property type="component" value="Unassembled WGS sequence"/>
</dbReference>
<dbReference type="AlphaFoldDB" id="A0A415J2I0"/>
<evidence type="ECO:0000259" key="3">
    <source>
        <dbReference type="Pfam" id="PF08240"/>
    </source>
</evidence>
<dbReference type="InterPro" id="IPR013149">
    <property type="entry name" value="ADH-like_C"/>
</dbReference>
<name>A0A415J2I0_BACLI</name>